<dbReference type="AlphaFoldDB" id="A0A5N6RS20"/>
<comment type="similarity">
    <text evidence="1">Belongs to the Ole e I family.</text>
</comment>
<protein>
    <submittedName>
        <fullName evidence="4">Uncharacterized protein</fullName>
    </submittedName>
</protein>
<dbReference type="EMBL" id="CM017328">
    <property type="protein sequence ID" value="KAE8124717.1"/>
    <property type="molecule type" value="Genomic_DNA"/>
</dbReference>
<organism evidence="4 5">
    <name type="scientific">Carpinus fangiana</name>
    <dbReference type="NCBI Taxonomy" id="176857"/>
    <lineage>
        <taxon>Eukaryota</taxon>
        <taxon>Viridiplantae</taxon>
        <taxon>Streptophyta</taxon>
        <taxon>Embryophyta</taxon>
        <taxon>Tracheophyta</taxon>
        <taxon>Spermatophyta</taxon>
        <taxon>Magnoliopsida</taxon>
        <taxon>eudicotyledons</taxon>
        <taxon>Gunneridae</taxon>
        <taxon>Pentapetalae</taxon>
        <taxon>rosids</taxon>
        <taxon>fabids</taxon>
        <taxon>Fagales</taxon>
        <taxon>Betulaceae</taxon>
        <taxon>Carpinus</taxon>
    </lineage>
</organism>
<dbReference type="PANTHER" id="PTHR31614">
    <property type="entry name" value="PROTEIN DOWNSTREAM OF FLC-RELATED"/>
    <property type="match status" value="1"/>
</dbReference>
<keyword evidence="5" id="KW-1185">Reference proteome</keyword>
<proteinExistence type="inferred from homology"/>
<accession>A0A5N6RS20</accession>
<evidence type="ECO:0000256" key="1">
    <source>
        <dbReference type="ARBA" id="ARBA00010049"/>
    </source>
</evidence>
<keyword evidence="2" id="KW-1015">Disulfide bond</keyword>
<name>A0A5N6RS20_9ROSI</name>
<dbReference type="PANTHER" id="PTHR31614:SF20">
    <property type="entry name" value="POLLEN PROTEIN OLE E I-LIKE PROTEIN"/>
    <property type="match status" value="1"/>
</dbReference>
<dbReference type="OrthoDB" id="1888725at2759"/>
<evidence type="ECO:0000256" key="2">
    <source>
        <dbReference type="ARBA" id="ARBA00023157"/>
    </source>
</evidence>
<reference evidence="4 5" key="1">
    <citation type="submission" date="2019-06" db="EMBL/GenBank/DDBJ databases">
        <title>A chromosomal-level reference genome of Carpinus fangiana (Coryloideae, Betulaceae).</title>
        <authorList>
            <person name="Yang X."/>
            <person name="Wang Z."/>
            <person name="Zhang L."/>
            <person name="Hao G."/>
            <person name="Liu J."/>
            <person name="Yang Y."/>
        </authorList>
    </citation>
    <scope>NUCLEOTIDE SEQUENCE [LARGE SCALE GENOMIC DNA]</scope>
    <source>
        <strain evidence="4">Cfa_2016G</strain>
        <tissue evidence="4">Leaf</tissue>
    </source>
</reference>
<evidence type="ECO:0000256" key="3">
    <source>
        <dbReference type="SAM" id="SignalP"/>
    </source>
</evidence>
<keyword evidence="3" id="KW-0732">Signal</keyword>
<sequence>MAQALAVAALFATIFCLSAVSPSLAHNSVTFTVEGKVYCDTCQVMFETRISEPIADARVRLECRKRHGGDLTFSVEGVTDKNGNYSLHVEGDHEEEICTLLPIKSPRPDCNERMADYGKIVVSLTSNSGVSSTVRYASPLGFSIKEALPDCVEVLTDMGFFPSD</sequence>
<dbReference type="InterPro" id="IPR006041">
    <property type="entry name" value="Pollen_Ole_e1_allergen"/>
</dbReference>
<dbReference type="Pfam" id="PF01190">
    <property type="entry name" value="Pollen_Ole_e_1"/>
    <property type="match status" value="1"/>
</dbReference>
<dbReference type="Proteomes" id="UP000327013">
    <property type="component" value="Chromosome 8"/>
</dbReference>
<gene>
    <name evidence="4" type="ORF">FH972_019578</name>
</gene>
<evidence type="ECO:0000313" key="5">
    <source>
        <dbReference type="Proteomes" id="UP000327013"/>
    </source>
</evidence>
<feature type="chain" id="PRO_5024413844" evidence="3">
    <location>
        <begin position="26"/>
        <end position="164"/>
    </location>
</feature>
<evidence type="ECO:0000313" key="4">
    <source>
        <dbReference type="EMBL" id="KAE8124717.1"/>
    </source>
</evidence>
<feature type="signal peptide" evidence="3">
    <location>
        <begin position="1"/>
        <end position="25"/>
    </location>
</feature>